<dbReference type="PANTHER" id="PTHR46577">
    <property type="entry name" value="HTH-TYPE TRANSCRIPTIONAL REGULATORY PROTEIN GABR"/>
    <property type="match status" value="1"/>
</dbReference>
<dbReference type="GO" id="GO:0030170">
    <property type="term" value="F:pyridoxal phosphate binding"/>
    <property type="evidence" value="ECO:0007669"/>
    <property type="project" value="InterPro"/>
</dbReference>
<comment type="similarity">
    <text evidence="1">In the C-terminal section; belongs to the class-I pyridoxal-phosphate-dependent aminotransferase family.</text>
</comment>
<dbReference type="PROSITE" id="PS50949">
    <property type="entry name" value="HTH_GNTR"/>
    <property type="match status" value="1"/>
</dbReference>
<dbReference type="InterPro" id="IPR036388">
    <property type="entry name" value="WH-like_DNA-bd_sf"/>
</dbReference>
<dbReference type="SUPFAM" id="SSF53383">
    <property type="entry name" value="PLP-dependent transferases"/>
    <property type="match status" value="1"/>
</dbReference>
<evidence type="ECO:0000256" key="3">
    <source>
        <dbReference type="ARBA" id="ARBA00023015"/>
    </source>
</evidence>
<reference evidence="7" key="1">
    <citation type="submission" date="2016-10" db="EMBL/GenBank/DDBJ databases">
        <title>The High Quality Genome of Vibrio alginolyticus K01M1.</title>
        <authorList>
            <person name="Wendling C."/>
            <person name="Chibani C.M."/>
            <person name="Hertel R."/>
            <person name="Sproer C."/>
            <person name="Bunk B."/>
            <person name="Overmann J."/>
            <person name="Roth O."/>
            <person name="Liesegang H."/>
        </authorList>
    </citation>
    <scope>NUCLEOTIDE SEQUENCE</scope>
    <source>
        <strain evidence="7">K05K4</strain>
    </source>
</reference>
<dbReference type="SUPFAM" id="SSF46785">
    <property type="entry name" value="Winged helix' DNA-binding domain"/>
    <property type="match status" value="1"/>
</dbReference>
<dbReference type="SMART" id="SM00345">
    <property type="entry name" value="HTH_GNTR"/>
    <property type="match status" value="1"/>
</dbReference>
<evidence type="ECO:0000313" key="7">
    <source>
        <dbReference type="EMBL" id="ARP21294.1"/>
    </source>
</evidence>
<evidence type="ECO:0000256" key="4">
    <source>
        <dbReference type="ARBA" id="ARBA00023125"/>
    </source>
</evidence>
<dbReference type="EMBL" id="CP017903">
    <property type="protein sequence ID" value="ARP21294.1"/>
    <property type="molecule type" value="Genomic_DNA"/>
</dbReference>
<dbReference type="InterPro" id="IPR004839">
    <property type="entry name" value="Aminotransferase_I/II_large"/>
</dbReference>
<evidence type="ECO:0000259" key="6">
    <source>
        <dbReference type="PROSITE" id="PS50949"/>
    </source>
</evidence>
<organism evidence="7">
    <name type="scientific">Vibrio alginolyticus</name>
    <dbReference type="NCBI Taxonomy" id="663"/>
    <lineage>
        <taxon>Bacteria</taxon>
        <taxon>Pseudomonadati</taxon>
        <taxon>Pseudomonadota</taxon>
        <taxon>Gammaproteobacteria</taxon>
        <taxon>Vibrionales</taxon>
        <taxon>Vibrionaceae</taxon>
        <taxon>Vibrio</taxon>
    </lineage>
</organism>
<dbReference type="CDD" id="cd00609">
    <property type="entry name" value="AAT_like"/>
    <property type="match status" value="1"/>
</dbReference>
<name>A0A1W6VYW1_VIBAL</name>
<evidence type="ECO:0000256" key="2">
    <source>
        <dbReference type="ARBA" id="ARBA00022898"/>
    </source>
</evidence>
<dbReference type="Gene3D" id="1.10.10.10">
    <property type="entry name" value="Winged helix-like DNA-binding domain superfamily/Winged helix DNA-binding domain"/>
    <property type="match status" value="1"/>
</dbReference>
<keyword evidence="4" id="KW-0238">DNA-binding</keyword>
<sequence>MNQLKYCVMTISLNPIIRPGTAKYISIGNYLVECVRSGYLKPGTRLPTHREFAEQIGVSVQTVSHAYGYAEKKGAIESWVGNGTFVKSGFVDESTDTEFMLTQEMKETPDEIDMSIAHPVVTDRHITLFNQALMEIAGQTNNRGLISKAKPVTGQPHHIESGVRFLSSQGLDVGADQILLTNGACHGLTLALSTVVEHGDLVACGHLVDHGLISRSRMLGFKLQPLEMDEFGITPDAFEWACKHKPIKVLCCTPSMANPTSAHMDVARREAIANIAQQYDIYVIEDDVYGALEPNRVPPLATLLPEQAFYVTSLTKVVAPGMRTGYLTVPRHFLQHAIGRLAATSWSATPLPFEVAHLWIENGTLNRLIRFQVNEFAKRQRIAKAALEGHVYSSHPNGQHIWLRLPEQWNSDDLVASAKRSGVQITGYKPFVLDTNQPMPYVRISLGAETNRGYIKHGLSVIAEILDTNPPTSHFLV</sequence>
<dbReference type="GO" id="GO:0003700">
    <property type="term" value="F:DNA-binding transcription factor activity"/>
    <property type="evidence" value="ECO:0007669"/>
    <property type="project" value="InterPro"/>
</dbReference>
<dbReference type="GO" id="GO:0003677">
    <property type="term" value="F:DNA binding"/>
    <property type="evidence" value="ECO:0007669"/>
    <property type="project" value="UniProtKB-KW"/>
</dbReference>
<dbReference type="Gene3D" id="3.40.640.10">
    <property type="entry name" value="Type I PLP-dependent aspartate aminotransferase-like (Major domain)"/>
    <property type="match status" value="1"/>
</dbReference>
<dbReference type="AlphaFoldDB" id="A0A1W6VYW1"/>
<feature type="domain" description="HTH gntR-type" evidence="6">
    <location>
        <begin position="21"/>
        <end position="89"/>
    </location>
</feature>
<dbReference type="InterPro" id="IPR000524">
    <property type="entry name" value="Tscrpt_reg_HTH_GntR"/>
</dbReference>
<dbReference type="RefSeq" id="WP_080996177.1">
    <property type="nucleotide sequence ID" value="NZ_CP017890.1"/>
</dbReference>
<dbReference type="InterPro" id="IPR015421">
    <property type="entry name" value="PyrdxlP-dep_Trfase_major"/>
</dbReference>
<evidence type="ECO:0000256" key="1">
    <source>
        <dbReference type="ARBA" id="ARBA00005384"/>
    </source>
</evidence>
<accession>A0A1W6VYW1</accession>
<dbReference type="InterPro" id="IPR015424">
    <property type="entry name" value="PyrdxlP-dep_Trfase"/>
</dbReference>
<dbReference type="CDD" id="cd07377">
    <property type="entry name" value="WHTH_GntR"/>
    <property type="match status" value="1"/>
</dbReference>
<gene>
    <name evidence="7" type="primary">ydcR_3</name>
    <name evidence="7" type="ORF">K05K4_45770</name>
</gene>
<keyword evidence="5" id="KW-0804">Transcription</keyword>
<dbReference type="InterPro" id="IPR036390">
    <property type="entry name" value="WH_DNA-bd_sf"/>
</dbReference>
<keyword evidence="2" id="KW-0663">Pyridoxal phosphate</keyword>
<protein>
    <submittedName>
        <fullName evidence="7">Putative HTH-type transcriptional regulator YdcR</fullName>
    </submittedName>
</protein>
<dbReference type="PANTHER" id="PTHR46577:SF1">
    <property type="entry name" value="HTH-TYPE TRANSCRIPTIONAL REGULATORY PROTEIN GABR"/>
    <property type="match status" value="1"/>
</dbReference>
<proteinExistence type="inferred from homology"/>
<evidence type="ECO:0000256" key="5">
    <source>
        <dbReference type="ARBA" id="ARBA00023163"/>
    </source>
</evidence>
<dbReference type="Pfam" id="PF00392">
    <property type="entry name" value="GntR"/>
    <property type="match status" value="1"/>
</dbReference>
<dbReference type="InterPro" id="IPR051446">
    <property type="entry name" value="HTH_trans_reg/aminotransferase"/>
</dbReference>
<keyword evidence="3" id="KW-0805">Transcription regulation</keyword>
<dbReference type="Pfam" id="PF00155">
    <property type="entry name" value="Aminotran_1_2"/>
    <property type="match status" value="1"/>
</dbReference>